<dbReference type="KEGG" id="ctes:O987_03390"/>
<dbReference type="SUPFAM" id="SSF47616">
    <property type="entry name" value="GST C-terminal domain-like"/>
    <property type="match status" value="1"/>
</dbReference>
<dbReference type="AlphaFoldDB" id="A0A076PNC1"/>
<dbReference type="GO" id="GO:0016740">
    <property type="term" value="F:transferase activity"/>
    <property type="evidence" value="ECO:0007669"/>
    <property type="project" value="UniProtKB-KW"/>
</dbReference>
<dbReference type="Gene3D" id="1.20.1050.10">
    <property type="match status" value="1"/>
</dbReference>
<dbReference type="PANTHER" id="PTHR44051">
    <property type="entry name" value="GLUTATHIONE S-TRANSFERASE-RELATED"/>
    <property type="match status" value="1"/>
</dbReference>
<dbReference type="RefSeq" id="WP_019042750.1">
    <property type="nucleotide sequence ID" value="NZ_CP006704.1"/>
</dbReference>
<dbReference type="PANTHER" id="PTHR44051:SF21">
    <property type="entry name" value="GLUTATHIONE S-TRANSFERASE FAMILY PROTEIN"/>
    <property type="match status" value="1"/>
</dbReference>
<dbReference type="Gene3D" id="3.40.30.10">
    <property type="entry name" value="Glutaredoxin"/>
    <property type="match status" value="1"/>
</dbReference>
<accession>A0A076PNC1</accession>
<dbReference type="InterPro" id="IPR036282">
    <property type="entry name" value="Glutathione-S-Trfase_C_sf"/>
</dbReference>
<proteinExistence type="predicted"/>
<dbReference type="Proteomes" id="UP000028782">
    <property type="component" value="Chromosome"/>
</dbReference>
<dbReference type="CDD" id="cd03046">
    <property type="entry name" value="GST_N_GTT1_like"/>
    <property type="match status" value="1"/>
</dbReference>
<dbReference type="InterPro" id="IPR004045">
    <property type="entry name" value="Glutathione_S-Trfase_N"/>
</dbReference>
<dbReference type="InterPro" id="IPR036249">
    <property type="entry name" value="Thioredoxin-like_sf"/>
</dbReference>
<feature type="domain" description="GST N-terminal" evidence="1">
    <location>
        <begin position="6"/>
        <end position="86"/>
    </location>
</feature>
<dbReference type="SFLD" id="SFLDS00019">
    <property type="entry name" value="Glutathione_Transferase_(cytos"/>
    <property type="match status" value="1"/>
</dbReference>
<dbReference type="InterPro" id="IPR040079">
    <property type="entry name" value="Glutathione_S-Trfase"/>
</dbReference>
<organism evidence="2 3">
    <name type="scientific">Comamonas testosteroni TK102</name>
    <dbReference type="NCBI Taxonomy" id="1392005"/>
    <lineage>
        <taxon>Bacteria</taxon>
        <taxon>Pseudomonadati</taxon>
        <taxon>Pseudomonadota</taxon>
        <taxon>Betaproteobacteria</taxon>
        <taxon>Burkholderiales</taxon>
        <taxon>Comamonadaceae</taxon>
        <taxon>Comamonas</taxon>
    </lineage>
</organism>
<dbReference type="SFLD" id="SFLDG00358">
    <property type="entry name" value="Main_(cytGST)"/>
    <property type="match status" value="1"/>
</dbReference>
<dbReference type="SFLD" id="SFLDG01150">
    <property type="entry name" value="Main.1:_Beta-like"/>
    <property type="match status" value="1"/>
</dbReference>
<dbReference type="Pfam" id="PF13410">
    <property type="entry name" value="GST_C_2"/>
    <property type="match status" value="1"/>
</dbReference>
<dbReference type="Pfam" id="PF02798">
    <property type="entry name" value="GST_N"/>
    <property type="match status" value="1"/>
</dbReference>
<name>A0A076PNC1_COMTE</name>
<reference evidence="2 3" key="1">
    <citation type="journal article" date="2014" name="Genome Announc.">
        <title>Complete Genome Sequence of Polychlorinated Biphenyl Degrader Comamonas testosteroni TK102 (NBRC 109938).</title>
        <authorList>
            <person name="Fukuda K."/>
            <person name="Hosoyama A."/>
            <person name="Tsuchikane K."/>
            <person name="Ohji S."/>
            <person name="Yamazoe A."/>
            <person name="Fujita N."/>
            <person name="Shintani M."/>
            <person name="Kimbara K."/>
        </authorList>
    </citation>
    <scope>NUCLEOTIDE SEQUENCE [LARGE SCALE GENOMIC DNA]</scope>
    <source>
        <strain evidence="2">TK102</strain>
    </source>
</reference>
<gene>
    <name evidence="2" type="ORF">O987_03390</name>
</gene>
<dbReference type="PROSITE" id="PS50404">
    <property type="entry name" value="GST_NTER"/>
    <property type="match status" value="1"/>
</dbReference>
<protein>
    <submittedName>
        <fullName evidence="2">Glutathione S-transferase</fullName>
    </submittedName>
</protein>
<sequence length="218" mass="24137">MSTPQQPKLRFFSNPRSRARMVRWMLEECGADYETVDLEFGPEMKSPEYLSINPMGKVPALQHGDAVVTETGAILAYLAELFPEKRLAPAMGSPERASYLRWLFFVAGPVEAVTTARNEGWLQSQTHQQAISAGFGRFDDVLNTLLHAVAGKRYVCGDHFTAADLYLASYIGWSMMDGSLPRRPEFEAYATPLLQRAASVRADEIDGDMQAAAMAPVV</sequence>
<dbReference type="CDD" id="cd03207">
    <property type="entry name" value="GST_C_8"/>
    <property type="match status" value="1"/>
</dbReference>
<evidence type="ECO:0000313" key="3">
    <source>
        <dbReference type="Proteomes" id="UP000028782"/>
    </source>
</evidence>
<evidence type="ECO:0000259" key="1">
    <source>
        <dbReference type="PROSITE" id="PS50404"/>
    </source>
</evidence>
<keyword evidence="2" id="KW-0808">Transferase</keyword>
<dbReference type="HOGENOM" id="CLU_011226_6_4_4"/>
<dbReference type="EMBL" id="CP006704">
    <property type="protein sequence ID" value="AIJ44847.1"/>
    <property type="molecule type" value="Genomic_DNA"/>
</dbReference>
<evidence type="ECO:0000313" key="2">
    <source>
        <dbReference type="EMBL" id="AIJ44847.1"/>
    </source>
</evidence>
<dbReference type="SUPFAM" id="SSF52833">
    <property type="entry name" value="Thioredoxin-like"/>
    <property type="match status" value="1"/>
</dbReference>